<dbReference type="RefSeq" id="WP_136383522.1">
    <property type="nucleotide sequence ID" value="NZ_SSOD01000002.1"/>
</dbReference>
<keyword evidence="4" id="KW-1185">Reference proteome</keyword>
<evidence type="ECO:0000256" key="2">
    <source>
        <dbReference type="ARBA" id="ARBA00023219"/>
    </source>
</evidence>
<protein>
    <submittedName>
        <fullName evidence="3">Terminase small subunit</fullName>
    </submittedName>
</protein>
<dbReference type="EMBL" id="SSOD01000002">
    <property type="protein sequence ID" value="THF64333.1"/>
    <property type="molecule type" value="Genomic_DNA"/>
</dbReference>
<evidence type="ECO:0000313" key="4">
    <source>
        <dbReference type="Proteomes" id="UP000307956"/>
    </source>
</evidence>
<reference evidence="3 4" key="1">
    <citation type="submission" date="2019-04" db="EMBL/GenBank/DDBJ databases">
        <title>Azoarcus rhizosphaerae sp. nov. isolated from rhizosphere of Ficus religiosa.</title>
        <authorList>
            <person name="Lin S.-Y."/>
            <person name="Hameed A."/>
            <person name="Hsu Y.-H."/>
            <person name="Young C.-C."/>
        </authorList>
    </citation>
    <scope>NUCLEOTIDE SEQUENCE [LARGE SCALE GENOMIC DNA]</scope>
    <source>
        <strain evidence="3 4">CC-YHH848</strain>
    </source>
</reference>
<dbReference type="PANTHER" id="PTHR41328">
    <property type="entry name" value="TERMINASE SMALL SUBUNIT-RELATED"/>
    <property type="match status" value="1"/>
</dbReference>
<evidence type="ECO:0000313" key="3">
    <source>
        <dbReference type="EMBL" id="THF64333.1"/>
    </source>
</evidence>
<accession>A0A4S4AXG9</accession>
<dbReference type="InterPro" id="IPR038713">
    <property type="entry name" value="Terminase_Gp1_N_sf"/>
</dbReference>
<dbReference type="Pfam" id="PF03592">
    <property type="entry name" value="Terminase_2"/>
    <property type="match status" value="1"/>
</dbReference>
<gene>
    <name evidence="3" type="ORF">E6O51_03210</name>
</gene>
<evidence type="ECO:0000256" key="1">
    <source>
        <dbReference type="ARBA" id="ARBA00022612"/>
    </source>
</evidence>
<keyword evidence="1" id="KW-1188">Viral release from host cell</keyword>
<sequence>MRGLTPKQAKFVGEYLIDLNATQAAIRAGYSAKTADRIGAQLLGKTWVASAVAERMTARERRTEVTQDRVLLELARLAFFDPRRLLNDDGTPKQVTELDDDTAAAIAGMKVRTVASADGTTATVTEYKIADKGQAITNAMRHLGMFSDRLDVNLVGPLAERLARARARNG</sequence>
<organism evidence="3 4">
    <name type="scientific">Pseudothauera rhizosphaerae</name>
    <dbReference type="NCBI Taxonomy" id="2565932"/>
    <lineage>
        <taxon>Bacteria</taxon>
        <taxon>Pseudomonadati</taxon>
        <taxon>Pseudomonadota</taxon>
        <taxon>Betaproteobacteria</taxon>
        <taxon>Rhodocyclales</taxon>
        <taxon>Zoogloeaceae</taxon>
        <taxon>Pseudothauera</taxon>
    </lineage>
</organism>
<keyword evidence="2" id="KW-0231">Viral genome packaging</keyword>
<dbReference type="Gene3D" id="1.10.10.1400">
    <property type="entry name" value="Terminase, small subunit, N-terminal DNA-binding domain, HTH motif"/>
    <property type="match status" value="1"/>
</dbReference>
<dbReference type="GO" id="GO:0051276">
    <property type="term" value="P:chromosome organization"/>
    <property type="evidence" value="ECO:0007669"/>
    <property type="project" value="InterPro"/>
</dbReference>
<name>A0A4S4AXG9_9RHOO</name>
<dbReference type="InterPro" id="IPR005335">
    <property type="entry name" value="Terminase_ssu"/>
</dbReference>
<proteinExistence type="predicted"/>
<comment type="caution">
    <text evidence="3">The sequence shown here is derived from an EMBL/GenBank/DDBJ whole genome shotgun (WGS) entry which is preliminary data.</text>
</comment>
<dbReference type="OrthoDB" id="8227562at2"/>
<dbReference type="PANTHER" id="PTHR41328:SF2">
    <property type="entry name" value="TERMINASE SMALL SUBUNIT"/>
    <property type="match status" value="1"/>
</dbReference>
<dbReference type="InterPro" id="IPR052404">
    <property type="entry name" value="SPP1-like_terminase"/>
</dbReference>
<dbReference type="AlphaFoldDB" id="A0A4S4AXG9"/>
<dbReference type="Proteomes" id="UP000307956">
    <property type="component" value="Unassembled WGS sequence"/>
</dbReference>